<dbReference type="InterPro" id="IPR004045">
    <property type="entry name" value="Glutathione_S-Trfase_N"/>
</dbReference>
<dbReference type="InterPro" id="IPR004046">
    <property type="entry name" value="GST_C"/>
</dbReference>
<dbReference type="InterPro" id="IPR040079">
    <property type="entry name" value="Glutathione_S-Trfase"/>
</dbReference>
<dbReference type="PROSITE" id="PS50405">
    <property type="entry name" value="GST_CTER"/>
    <property type="match status" value="1"/>
</dbReference>
<reference evidence="5" key="1">
    <citation type="submission" date="2025-08" db="UniProtKB">
        <authorList>
            <consortium name="RefSeq"/>
        </authorList>
    </citation>
    <scope>IDENTIFICATION</scope>
    <source>
        <strain evidence="5">15085-1641.00</strain>
        <tissue evidence="5">Whole body</tissue>
    </source>
</reference>
<dbReference type="GO" id="GO:0004364">
    <property type="term" value="F:glutathione transferase activity"/>
    <property type="evidence" value="ECO:0007669"/>
    <property type="project" value="TreeGrafter"/>
</dbReference>
<dbReference type="GO" id="GO:0006749">
    <property type="term" value="P:glutathione metabolic process"/>
    <property type="evidence" value="ECO:0007669"/>
    <property type="project" value="TreeGrafter"/>
</dbReference>
<dbReference type="FunFam" id="3.40.30.10:FF:000034">
    <property type="entry name" value="glutathione S-transferase 1"/>
    <property type="match status" value="1"/>
</dbReference>
<evidence type="ECO:0000313" key="5">
    <source>
        <dbReference type="RefSeq" id="XP_023175014.2"/>
    </source>
</evidence>
<dbReference type="RefSeq" id="XP_023175014.2">
    <property type="nucleotide sequence ID" value="XM_023319246.2"/>
</dbReference>
<dbReference type="PANTHER" id="PTHR43969:SF8">
    <property type="entry name" value="GLUTATHIONE S TRANSFERASE E13, ISOFORM A-RELATED"/>
    <property type="match status" value="1"/>
</dbReference>
<dbReference type="GeneID" id="111602254"/>
<dbReference type="SFLD" id="SFLDG00358">
    <property type="entry name" value="Main_(cytGST)"/>
    <property type="match status" value="1"/>
</dbReference>
<dbReference type="CDD" id="cd03177">
    <property type="entry name" value="GST_C_Delta_Epsilon"/>
    <property type="match status" value="1"/>
</dbReference>
<dbReference type="InterPro" id="IPR036249">
    <property type="entry name" value="Thioredoxin-like_sf"/>
</dbReference>
<dbReference type="SFLD" id="SFLDG01153">
    <property type="entry name" value="Main.4:_Theta-like"/>
    <property type="match status" value="1"/>
</dbReference>
<name>A0A6J1M4X8_DROHY</name>
<dbReference type="SUPFAM" id="SSF47616">
    <property type="entry name" value="GST C-terminal domain-like"/>
    <property type="match status" value="1"/>
</dbReference>
<organism evidence="4 5">
    <name type="scientific">Drosophila hydei</name>
    <name type="common">Fruit fly</name>
    <dbReference type="NCBI Taxonomy" id="7224"/>
    <lineage>
        <taxon>Eukaryota</taxon>
        <taxon>Metazoa</taxon>
        <taxon>Ecdysozoa</taxon>
        <taxon>Arthropoda</taxon>
        <taxon>Hexapoda</taxon>
        <taxon>Insecta</taxon>
        <taxon>Pterygota</taxon>
        <taxon>Neoptera</taxon>
        <taxon>Endopterygota</taxon>
        <taxon>Diptera</taxon>
        <taxon>Brachycera</taxon>
        <taxon>Muscomorpha</taxon>
        <taxon>Ephydroidea</taxon>
        <taxon>Drosophilidae</taxon>
        <taxon>Drosophila</taxon>
    </lineage>
</organism>
<evidence type="ECO:0000259" key="2">
    <source>
        <dbReference type="PROSITE" id="PS50404"/>
    </source>
</evidence>
<dbReference type="InterPro" id="IPR010987">
    <property type="entry name" value="Glutathione-S-Trfase_C-like"/>
</dbReference>
<comment type="subunit">
    <text evidence="1">Homodimer.</text>
</comment>
<accession>A0A6J1M4X8</accession>
<dbReference type="InterPro" id="IPR036282">
    <property type="entry name" value="Glutathione-S-Trfase_C_sf"/>
</dbReference>
<dbReference type="Pfam" id="PF13417">
    <property type="entry name" value="GST_N_3"/>
    <property type="match status" value="1"/>
</dbReference>
<dbReference type="PANTHER" id="PTHR43969">
    <property type="entry name" value="GLUTATHIONE S TRANSFERASE D10, ISOFORM A-RELATED"/>
    <property type="match status" value="1"/>
</dbReference>
<dbReference type="SUPFAM" id="SSF52833">
    <property type="entry name" value="Thioredoxin-like"/>
    <property type="match status" value="1"/>
</dbReference>
<keyword evidence="4" id="KW-1185">Reference proteome</keyword>
<evidence type="ECO:0000313" key="4">
    <source>
        <dbReference type="Proteomes" id="UP000504633"/>
    </source>
</evidence>
<dbReference type="OrthoDB" id="2309723at2759"/>
<dbReference type="PROSITE" id="PS50404">
    <property type="entry name" value="GST_NTER"/>
    <property type="match status" value="1"/>
</dbReference>
<evidence type="ECO:0000256" key="1">
    <source>
        <dbReference type="ARBA" id="ARBA00011738"/>
    </source>
</evidence>
<protein>
    <submittedName>
        <fullName evidence="5">Glutathione S-transferase 1-like isoform X1</fullName>
    </submittedName>
</protein>
<dbReference type="SFLD" id="SFLDS00019">
    <property type="entry name" value="Glutathione_Transferase_(cytos"/>
    <property type="match status" value="1"/>
</dbReference>
<dbReference type="FunFam" id="1.20.1050.10:FF:000007">
    <property type="entry name" value="Glutathione S-transferase 1-1"/>
    <property type="match status" value="1"/>
</dbReference>
<dbReference type="OMA" id="PRIIEWV"/>
<sequence length="223" mass="25408">MVNLTLYGLDPSPPTRAVKMTLAALQLAYKYVNVNVLKAEQLSPAYLQKNPQHTVPMLEDGPARFWDSHAIMAYLVRKYAKDDALYPKNFYKRALVDQRLHFESGVVFAHALISITRMVLFLGQTKVPKERIQAIVEAYDFVEAFLNQEDHEYIAGDQLTIADFSLISSISSMVAYVEIDPVKYPKLRAWMRRMEQLPVYAENAEGARLFIASVKKAKFTVAE</sequence>
<dbReference type="Gene3D" id="3.40.30.10">
    <property type="entry name" value="Glutaredoxin"/>
    <property type="match status" value="1"/>
</dbReference>
<proteinExistence type="predicted"/>
<gene>
    <name evidence="5" type="primary">LOC111602254</name>
</gene>
<dbReference type="Pfam" id="PF00043">
    <property type="entry name" value="GST_C"/>
    <property type="match status" value="1"/>
</dbReference>
<dbReference type="Proteomes" id="UP000504633">
    <property type="component" value="Unplaced"/>
</dbReference>
<dbReference type="KEGG" id="dhe:111602254"/>
<dbReference type="AlphaFoldDB" id="A0A6J1M4X8"/>
<evidence type="ECO:0000259" key="3">
    <source>
        <dbReference type="PROSITE" id="PS50405"/>
    </source>
</evidence>
<feature type="domain" description="GST N-terminal" evidence="2">
    <location>
        <begin position="2"/>
        <end position="83"/>
    </location>
</feature>
<dbReference type="Gene3D" id="1.20.1050.10">
    <property type="match status" value="1"/>
</dbReference>
<feature type="domain" description="GST C-terminal" evidence="3">
    <location>
        <begin position="89"/>
        <end position="219"/>
    </location>
</feature>